<feature type="domain" description="Plant heme peroxidase family profile" evidence="8">
    <location>
        <begin position="220"/>
        <end position="397"/>
    </location>
</feature>
<reference evidence="9" key="1">
    <citation type="submission" date="2021-02" db="EMBL/GenBank/DDBJ databases">
        <title>First Annotated Genome of the Yellow-green Alga Tribonema minus.</title>
        <authorList>
            <person name="Mahan K.M."/>
        </authorList>
    </citation>
    <scope>NUCLEOTIDE SEQUENCE</scope>
    <source>
        <strain evidence="9">UTEX B ZZ1240</strain>
    </source>
</reference>
<keyword evidence="7" id="KW-0732">Signal</keyword>
<dbReference type="GO" id="GO:0046872">
    <property type="term" value="F:metal ion binding"/>
    <property type="evidence" value="ECO:0007669"/>
    <property type="project" value="UniProtKB-KW"/>
</dbReference>
<dbReference type="Proteomes" id="UP000664859">
    <property type="component" value="Unassembled WGS sequence"/>
</dbReference>
<dbReference type="GO" id="GO:0020037">
    <property type="term" value="F:heme binding"/>
    <property type="evidence" value="ECO:0007669"/>
    <property type="project" value="InterPro"/>
</dbReference>
<keyword evidence="1" id="KW-0575">Peroxidase</keyword>
<evidence type="ECO:0000313" key="10">
    <source>
        <dbReference type="Proteomes" id="UP000664859"/>
    </source>
</evidence>
<evidence type="ECO:0000313" key="9">
    <source>
        <dbReference type="EMBL" id="KAG5191940.1"/>
    </source>
</evidence>
<keyword evidence="10" id="KW-1185">Reference proteome</keyword>
<protein>
    <recommendedName>
        <fullName evidence="8">Plant heme peroxidase family profile domain-containing protein</fullName>
    </recommendedName>
</protein>
<evidence type="ECO:0000256" key="2">
    <source>
        <dbReference type="ARBA" id="ARBA00022617"/>
    </source>
</evidence>
<sequence>MRPLSSCKGVALAAVMLHLGLMSRCLVEAQMDTIDVMLKLQVTQDDGGVAVQAVPQQGGKQGLRGFQGGVDPRGLQALDPLVANPNQVLFAPGDGIPPPDPLQQLQPTGVFPPADLDFGTAAIQFPGTAQQGTAAALDGGAFPNFNIAQQQAAALAPCISFNSAALHAPPSPPATPAQGKACFHRVLSVFRQHPPFPSPPKHAKACFNRALSVFRANWRPEVTGPALRASFHDCGTYVASPVKTAATYNVPLDGSGLKTGAMTVPLRCGGCNGSIKQEFELGKLSGWQVFGEQNGMQLWYDFLFAKRERASDASATTTLADLIRAKEGSAYDCRAMSNADIISLLGLYAVKRAGGTPLRGCPWLPGRADAPRDHYDDTSLLPSEASDAAALKAQAREMYVF</sequence>
<name>A0A835ZDZ6_9STRA</name>
<dbReference type="PROSITE" id="PS00436">
    <property type="entry name" value="PEROXIDASE_2"/>
    <property type="match status" value="1"/>
</dbReference>
<evidence type="ECO:0000256" key="5">
    <source>
        <dbReference type="ARBA" id="ARBA00023004"/>
    </source>
</evidence>
<gene>
    <name evidence="9" type="ORF">JKP88DRAFT_242791</name>
</gene>
<evidence type="ECO:0000256" key="6">
    <source>
        <dbReference type="RuleBase" id="RU004241"/>
    </source>
</evidence>
<proteinExistence type="inferred from homology"/>
<feature type="chain" id="PRO_5032760038" description="Plant heme peroxidase family profile domain-containing protein" evidence="7">
    <location>
        <begin position="30"/>
        <end position="401"/>
    </location>
</feature>
<keyword evidence="2" id="KW-0349">Heme</keyword>
<organism evidence="9 10">
    <name type="scientific">Tribonema minus</name>
    <dbReference type="NCBI Taxonomy" id="303371"/>
    <lineage>
        <taxon>Eukaryota</taxon>
        <taxon>Sar</taxon>
        <taxon>Stramenopiles</taxon>
        <taxon>Ochrophyta</taxon>
        <taxon>PX clade</taxon>
        <taxon>Xanthophyceae</taxon>
        <taxon>Tribonematales</taxon>
        <taxon>Tribonemataceae</taxon>
        <taxon>Tribonema</taxon>
    </lineage>
</organism>
<dbReference type="InterPro" id="IPR002016">
    <property type="entry name" value="Haem_peroxidase"/>
</dbReference>
<evidence type="ECO:0000259" key="8">
    <source>
        <dbReference type="Pfam" id="PF00141"/>
    </source>
</evidence>
<dbReference type="InterPro" id="IPR019794">
    <property type="entry name" value="Peroxidases_AS"/>
</dbReference>
<dbReference type="Pfam" id="PF00141">
    <property type="entry name" value="peroxidase"/>
    <property type="match status" value="1"/>
</dbReference>
<dbReference type="SUPFAM" id="SSF48113">
    <property type="entry name" value="Heme-dependent peroxidases"/>
    <property type="match status" value="1"/>
</dbReference>
<dbReference type="GO" id="GO:0004601">
    <property type="term" value="F:peroxidase activity"/>
    <property type="evidence" value="ECO:0007669"/>
    <property type="project" value="UniProtKB-KW"/>
</dbReference>
<accession>A0A835ZDZ6</accession>
<feature type="signal peptide" evidence="7">
    <location>
        <begin position="1"/>
        <end position="29"/>
    </location>
</feature>
<comment type="caution">
    <text evidence="9">The sequence shown here is derived from an EMBL/GenBank/DDBJ whole genome shotgun (WGS) entry which is preliminary data.</text>
</comment>
<dbReference type="InterPro" id="IPR010255">
    <property type="entry name" value="Haem_peroxidase_sf"/>
</dbReference>
<comment type="similarity">
    <text evidence="6">Belongs to the peroxidase family.</text>
</comment>
<dbReference type="OrthoDB" id="2113341at2759"/>
<dbReference type="Gene3D" id="1.10.520.10">
    <property type="match status" value="1"/>
</dbReference>
<keyword evidence="5" id="KW-0408">Iron</keyword>
<evidence type="ECO:0000256" key="7">
    <source>
        <dbReference type="SAM" id="SignalP"/>
    </source>
</evidence>
<keyword evidence="4" id="KW-0560">Oxidoreductase</keyword>
<evidence type="ECO:0000256" key="4">
    <source>
        <dbReference type="ARBA" id="ARBA00023002"/>
    </source>
</evidence>
<dbReference type="GO" id="GO:0006979">
    <property type="term" value="P:response to oxidative stress"/>
    <property type="evidence" value="ECO:0007669"/>
    <property type="project" value="InterPro"/>
</dbReference>
<dbReference type="EMBL" id="JAFCMP010000013">
    <property type="protein sequence ID" value="KAG5191940.1"/>
    <property type="molecule type" value="Genomic_DNA"/>
</dbReference>
<evidence type="ECO:0000256" key="1">
    <source>
        <dbReference type="ARBA" id="ARBA00022559"/>
    </source>
</evidence>
<keyword evidence="3" id="KW-0479">Metal-binding</keyword>
<dbReference type="AlphaFoldDB" id="A0A835ZDZ6"/>
<evidence type="ECO:0000256" key="3">
    <source>
        <dbReference type="ARBA" id="ARBA00022723"/>
    </source>
</evidence>